<dbReference type="Proteomes" id="UP000054773">
    <property type="component" value="Unassembled WGS sequence"/>
</dbReference>
<dbReference type="RefSeq" id="WP_058525947.1">
    <property type="nucleotide sequence ID" value="NZ_CAAAHY010000008.1"/>
</dbReference>
<comment type="caution">
    <text evidence="2">The sequence shown here is derived from an EMBL/GenBank/DDBJ whole genome shotgun (WGS) entry which is preliminary data.</text>
</comment>
<protein>
    <submittedName>
        <fullName evidence="2">Uncharacterized protein</fullName>
    </submittedName>
</protein>
<accession>A0A0W0TSX2</accession>
<dbReference type="OrthoDB" id="5651679at2"/>
<gene>
    <name evidence="2" type="ORF">Lery_0778</name>
</gene>
<reference evidence="2 3" key="1">
    <citation type="submission" date="2015-11" db="EMBL/GenBank/DDBJ databases">
        <title>Genomic analysis of 38 Legionella species identifies large and diverse effector repertoires.</title>
        <authorList>
            <person name="Burstein D."/>
            <person name="Amaro F."/>
            <person name="Zusman T."/>
            <person name="Lifshitz Z."/>
            <person name="Cohen O."/>
            <person name="Gilbert J.A."/>
            <person name="Pupko T."/>
            <person name="Shuman H.A."/>
            <person name="Segal G."/>
        </authorList>
    </citation>
    <scope>NUCLEOTIDE SEQUENCE [LARGE SCALE GENOMIC DNA]</scope>
    <source>
        <strain evidence="2 3">SE-32A-C8</strain>
    </source>
</reference>
<evidence type="ECO:0000313" key="2">
    <source>
        <dbReference type="EMBL" id="KTC98614.1"/>
    </source>
</evidence>
<organism evidence="2 3">
    <name type="scientific">Legionella erythra</name>
    <dbReference type="NCBI Taxonomy" id="448"/>
    <lineage>
        <taxon>Bacteria</taxon>
        <taxon>Pseudomonadati</taxon>
        <taxon>Pseudomonadota</taxon>
        <taxon>Gammaproteobacteria</taxon>
        <taxon>Legionellales</taxon>
        <taxon>Legionellaceae</taxon>
        <taxon>Legionella</taxon>
    </lineage>
</organism>
<feature type="region of interest" description="Disordered" evidence="1">
    <location>
        <begin position="153"/>
        <end position="185"/>
    </location>
</feature>
<proteinExistence type="predicted"/>
<dbReference type="AlphaFoldDB" id="A0A0W0TSX2"/>
<dbReference type="STRING" id="448.Lery_0778"/>
<feature type="region of interest" description="Disordered" evidence="1">
    <location>
        <begin position="112"/>
        <end position="134"/>
    </location>
</feature>
<dbReference type="EMBL" id="LNYA01000018">
    <property type="protein sequence ID" value="KTC98614.1"/>
    <property type="molecule type" value="Genomic_DNA"/>
</dbReference>
<evidence type="ECO:0000256" key="1">
    <source>
        <dbReference type="SAM" id="MobiDB-lite"/>
    </source>
</evidence>
<dbReference type="PATRIC" id="fig|448.7.peg.813"/>
<evidence type="ECO:0000313" key="3">
    <source>
        <dbReference type="Proteomes" id="UP000054773"/>
    </source>
</evidence>
<feature type="compositionally biased region" description="Polar residues" evidence="1">
    <location>
        <begin position="153"/>
        <end position="182"/>
    </location>
</feature>
<name>A0A0W0TSX2_LEGER</name>
<keyword evidence="3" id="KW-1185">Reference proteome</keyword>
<sequence>MEWFYKLLYSLVDHYVQEKDREAAKSFVDTILEHSLEVCASNIPVETRGVCALYGVDLGVANRRGNKEYLSRMKLELSELAYDYFLALMNPKSTRLHDIILEAETCISDTMRQLKGPEKRSAKEEDDSDTEKLPPSVCEDIFIYEGSPIQEVGSTQEESAVQEDSSASNESLSQDNPLQLETPSREALRQEVSRMFSQIVRHIDEGKGLLSLETCFGVLGKLLDILEGPYALPNNDHAFVLQAVMQMAEIPDKNTSSFFQKIGSVNTEWTTEICQKFALHLDRVLYQLVIKDKDNPRDLAAAADKLYLVLWELLGSKITQEAIGNLITRTRNTLIQYLNEEVPPLFEMNDLTSFPTGFFKTPSGQAFYVNLHKEVYDLFSNEAAEEDLIAASDRLYLLLWEINTPLTPQKVVSLVRDSLEKQHKNPSLSLFDAVRSVPFPDHFFKTQMGYLFLERLQNALLQQLEQGKYEARMRTATANLYSSLPSLLTGVTPATVIQLLKNRLSQLKLKLAIEKDVPLYTLDLLKYVARANRLLGGSLHDQALHQAFIAHFKSDNRYNRRQWDADAFAQLFLGLMVLYIKQDESYFVLSTGDFWKDSFIFLKNSTQKAMAVKEMLMIEREVFALIDHNATISHERLRKFVSEEPAETIDRLLEDCRKQGGDDFYTAMRMYYQPSKSPCPHPTYSCLFFPSFKWAQSSNHDESNEIEESEASGCWMQ</sequence>